<keyword evidence="3" id="KW-1185">Reference proteome</keyword>
<reference evidence="3" key="1">
    <citation type="submission" date="2019-02" db="EMBL/GenBank/DDBJ databases">
        <title>Complete genome sequence of Rhodoferax sp. Gr-4.</title>
        <authorList>
            <person name="Jin L."/>
        </authorList>
    </citation>
    <scope>NUCLEOTIDE SEQUENCE [LARGE SCALE GENOMIC DNA]</scope>
    <source>
        <strain evidence="3">Gr-4</strain>
    </source>
</reference>
<accession>A0A515EK77</accession>
<evidence type="ECO:0000313" key="2">
    <source>
        <dbReference type="EMBL" id="QDL52999.1"/>
    </source>
</evidence>
<dbReference type="InterPro" id="IPR021457">
    <property type="entry name" value="DUF3108"/>
</dbReference>
<feature type="compositionally biased region" description="Low complexity" evidence="1">
    <location>
        <begin position="70"/>
        <end position="92"/>
    </location>
</feature>
<proteinExistence type="predicted"/>
<dbReference type="KEGG" id="rhg:EXZ61_01785"/>
<gene>
    <name evidence="2" type="ORF">EXZ61_01785</name>
</gene>
<dbReference type="EMBL" id="CP036282">
    <property type="protein sequence ID" value="QDL52999.1"/>
    <property type="molecule type" value="Genomic_DNA"/>
</dbReference>
<evidence type="ECO:0000256" key="1">
    <source>
        <dbReference type="SAM" id="MobiDB-lite"/>
    </source>
</evidence>
<protein>
    <submittedName>
        <fullName evidence="2">DUF3108 domain-containing protein</fullName>
    </submittedName>
</protein>
<dbReference type="Pfam" id="PF11306">
    <property type="entry name" value="DUF3108"/>
    <property type="match status" value="1"/>
</dbReference>
<dbReference type="AlphaFoldDB" id="A0A515EK77"/>
<feature type="region of interest" description="Disordered" evidence="1">
    <location>
        <begin position="60"/>
        <end position="117"/>
    </location>
</feature>
<organism evidence="2 3">
    <name type="scientific">Rhodoferax aquaticus</name>
    <dbReference type="NCBI Taxonomy" id="2527691"/>
    <lineage>
        <taxon>Bacteria</taxon>
        <taxon>Pseudomonadati</taxon>
        <taxon>Pseudomonadota</taxon>
        <taxon>Betaproteobacteria</taxon>
        <taxon>Burkholderiales</taxon>
        <taxon>Comamonadaceae</taxon>
        <taxon>Rhodoferax</taxon>
    </lineage>
</organism>
<sequence length="361" mass="39269">MPIFRSDWPRIAMVLGTVLLAHGWVLQNPPSAWHLMPAFEDKDKNTKLTFTTRSVAFGEAKPQASVSPKATAIPSPRPSSSAAERHAASQAPTIQSPQVPEAPPTALVTPPSNDPLPAEVLAAAVPLPPKPEPEPIANTQAMHSQVSTHRFLFPGSVQLNYDVKANMNGFPIAANGELRWVQDGKFYEARLKWGNVLVSRTLTSKGELSAQGLEPTRFGDKVRSEQAAHFVRERGQVVFSANTPDIPIEAGAQDRASVFIQLAAMFGGEPERFPAGSSFAFQTVDARAAETWRFKVAALEPISLPSGNFNAIKLLRDPVGDYGQKVEVWLAPTMSYLPVHIRITEANGNVLDQVWRSSETP</sequence>
<name>A0A515EK77_9BURK</name>
<dbReference type="Proteomes" id="UP000317365">
    <property type="component" value="Chromosome"/>
</dbReference>
<reference evidence="3" key="2">
    <citation type="journal article" date="2020" name="Int. J. Syst. Evol. Microbiol.">
        <title>Genomic insights into a novel species Rhodoferax aquaticus sp. nov., isolated from freshwater.</title>
        <authorList>
            <person name="Li T."/>
            <person name="Zhuo Y."/>
            <person name="Jin C.Z."/>
            <person name="Wu X."/>
            <person name="Ko S.R."/>
            <person name="Jin F.J."/>
            <person name="Ahn C.Y."/>
            <person name="Oh H.M."/>
            <person name="Lee H.G."/>
            <person name="Jin L."/>
        </authorList>
    </citation>
    <scope>NUCLEOTIDE SEQUENCE [LARGE SCALE GENOMIC DNA]</scope>
    <source>
        <strain evidence="3">Gr-4</strain>
    </source>
</reference>
<dbReference type="RefSeq" id="WP_142808452.1">
    <property type="nucleotide sequence ID" value="NZ_CP036282.1"/>
</dbReference>
<evidence type="ECO:0000313" key="3">
    <source>
        <dbReference type="Proteomes" id="UP000317365"/>
    </source>
</evidence>